<dbReference type="EMBL" id="JAODUP010000619">
    <property type="protein sequence ID" value="KAK2146284.1"/>
    <property type="molecule type" value="Genomic_DNA"/>
</dbReference>
<keyword evidence="2" id="KW-1185">Reference proteome</keyword>
<organism evidence="1 2">
    <name type="scientific">Paralvinella palmiformis</name>
    <dbReference type="NCBI Taxonomy" id="53620"/>
    <lineage>
        <taxon>Eukaryota</taxon>
        <taxon>Metazoa</taxon>
        <taxon>Spiralia</taxon>
        <taxon>Lophotrochozoa</taxon>
        <taxon>Annelida</taxon>
        <taxon>Polychaeta</taxon>
        <taxon>Sedentaria</taxon>
        <taxon>Canalipalpata</taxon>
        <taxon>Terebellida</taxon>
        <taxon>Terebelliformia</taxon>
        <taxon>Alvinellidae</taxon>
        <taxon>Paralvinella</taxon>
    </lineage>
</organism>
<feature type="non-terminal residue" evidence="1">
    <location>
        <position position="1"/>
    </location>
</feature>
<gene>
    <name evidence="1" type="ORF">LSH36_619g01000</name>
</gene>
<dbReference type="Proteomes" id="UP001208570">
    <property type="component" value="Unassembled WGS sequence"/>
</dbReference>
<comment type="caution">
    <text evidence="1">The sequence shown here is derived from an EMBL/GenBank/DDBJ whole genome shotgun (WGS) entry which is preliminary data.</text>
</comment>
<name>A0AAD9J4I9_9ANNE</name>
<evidence type="ECO:0000313" key="1">
    <source>
        <dbReference type="EMBL" id="KAK2146284.1"/>
    </source>
</evidence>
<reference evidence="1" key="1">
    <citation type="journal article" date="2023" name="Mol. Biol. Evol.">
        <title>Third-Generation Sequencing Reveals the Adaptive Role of the Epigenome in Three Deep-Sea Polychaetes.</title>
        <authorList>
            <person name="Perez M."/>
            <person name="Aroh O."/>
            <person name="Sun Y."/>
            <person name="Lan Y."/>
            <person name="Juniper S.K."/>
            <person name="Young C.R."/>
            <person name="Angers B."/>
            <person name="Qian P.Y."/>
        </authorList>
    </citation>
    <scope>NUCLEOTIDE SEQUENCE</scope>
    <source>
        <strain evidence="1">P08H-3</strain>
    </source>
</reference>
<dbReference type="AlphaFoldDB" id="A0AAD9J4I9"/>
<accession>A0AAD9J4I9</accession>
<proteinExistence type="predicted"/>
<evidence type="ECO:0000313" key="2">
    <source>
        <dbReference type="Proteomes" id="UP001208570"/>
    </source>
</evidence>
<protein>
    <submittedName>
        <fullName evidence="1">Uncharacterized protein</fullName>
    </submittedName>
</protein>
<sequence>STDTLDSLRFSRFQEKVATNKDSVHPKVLPTTSAAAQYHCLRVFHQVQDWKGHKLDPLEWGWKMTDGKMTPVHPDLDAALEYLIKLVRCTCKVDCSKMECGYRSISLACTVPCSESTSVCANGNETEDGSNLHTNN</sequence>